<evidence type="ECO:0000313" key="2">
    <source>
        <dbReference type="Proteomes" id="UP001195483"/>
    </source>
</evidence>
<sequence length="104" mass="11984">MSSDKSHKPTRSSAQKCRFNSSNIETFNSKIKADASTADISDTKSLNLVVYERNVLVRILLLEYLDFFCGDVHYKIRVILVNQNQCYLNRQLDLPEQNELLEQG</sequence>
<proteinExistence type="predicted"/>
<dbReference type="AlphaFoldDB" id="A0AAE0RWR1"/>
<dbReference type="EMBL" id="JAEAOA010000474">
    <property type="protein sequence ID" value="KAK3580989.1"/>
    <property type="molecule type" value="Genomic_DNA"/>
</dbReference>
<reference evidence="1" key="3">
    <citation type="submission" date="2023-05" db="EMBL/GenBank/DDBJ databases">
        <authorList>
            <person name="Smith C.H."/>
        </authorList>
    </citation>
    <scope>NUCLEOTIDE SEQUENCE</scope>
    <source>
        <strain evidence="1">CHS0354</strain>
        <tissue evidence="1">Mantle</tissue>
    </source>
</reference>
<reference evidence="1" key="1">
    <citation type="journal article" date="2021" name="Genome Biol. Evol.">
        <title>A High-Quality Reference Genome for a Parasitic Bivalve with Doubly Uniparental Inheritance (Bivalvia: Unionida).</title>
        <authorList>
            <person name="Smith C.H."/>
        </authorList>
    </citation>
    <scope>NUCLEOTIDE SEQUENCE</scope>
    <source>
        <strain evidence="1">CHS0354</strain>
    </source>
</reference>
<keyword evidence="2" id="KW-1185">Reference proteome</keyword>
<name>A0AAE0RWR1_9BIVA</name>
<protein>
    <submittedName>
        <fullName evidence="1">Uncharacterized protein</fullName>
    </submittedName>
</protein>
<comment type="caution">
    <text evidence="1">The sequence shown here is derived from an EMBL/GenBank/DDBJ whole genome shotgun (WGS) entry which is preliminary data.</text>
</comment>
<accession>A0AAE0RWR1</accession>
<organism evidence="1 2">
    <name type="scientific">Potamilus streckersoni</name>
    <dbReference type="NCBI Taxonomy" id="2493646"/>
    <lineage>
        <taxon>Eukaryota</taxon>
        <taxon>Metazoa</taxon>
        <taxon>Spiralia</taxon>
        <taxon>Lophotrochozoa</taxon>
        <taxon>Mollusca</taxon>
        <taxon>Bivalvia</taxon>
        <taxon>Autobranchia</taxon>
        <taxon>Heteroconchia</taxon>
        <taxon>Palaeoheterodonta</taxon>
        <taxon>Unionida</taxon>
        <taxon>Unionoidea</taxon>
        <taxon>Unionidae</taxon>
        <taxon>Ambleminae</taxon>
        <taxon>Lampsilini</taxon>
        <taxon>Potamilus</taxon>
    </lineage>
</organism>
<dbReference type="Proteomes" id="UP001195483">
    <property type="component" value="Unassembled WGS sequence"/>
</dbReference>
<reference evidence="1" key="2">
    <citation type="journal article" date="2021" name="Genome Biol. Evol.">
        <title>Developing a high-quality reference genome for a parasitic bivalve with doubly uniparental inheritance (Bivalvia: Unionida).</title>
        <authorList>
            <person name="Smith C.H."/>
        </authorList>
    </citation>
    <scope>NUCLEOTIDE SEQUENCE</scope>
    <source>
        <strain evidence="1">CHS0354</strain>
        <tissue evidence="1">Mantle</tissue>
    </source>
</reference>
<evidence type="ECO:0000313" key="1">
    <source>
        <dbReference type="EMBL" id="KAK3580989.1"/>
    </source>
</evidence>
<gene>
    <name evidence="1" type="ORF">CHS0354_007023</name>
</gene>